<organism evidence="11 12">
    <name type="scientific">Esox lucius</name>
    <name type="common">Northern pike</name>
    <dbReference type="NCBI Taxonomy" id="8010"/>
    <lineage>
        <taxon>Eukaryota</taxon>
        <taxon>Metazoa</taxon>
        <taxon>Chordata</taxon>
        <taxon>Craniata</taxon>
        <taxon>Vertebrata</taxon>
        <taxon>Euteleostomi</taxon>
        <taxon>Actinopterygii</taxon>
        <taxon>Neopterygii</taxon>
        <taxon>Teleostei</taxon>
        <taxon>Protacanthopterygii</taxon>
        <taxon>Esociformes</taxon>
        <taxon>Esocidae</taxon>
        <taxon>Esox</taxon>
    </lineage>
</organism>
<comment type="subcellular location">
    <subcellularLocation>
        <location evidence="1">Cell membrane</location>
        <topology evidence="1">Lipid-anchor</topology>
    </subcellularLocation>
</comment>
<keyword evidence="7" id="KW-0449">Lipoprotein</keyword>
<dbReference type="FunFam" id="3.40.50.300:FF:000475">
    <property type="entry name" value="GTP-binding protein Rhes"/>
    <property type="match status" value="1"/>
</dbReference>
<keyword evidence="6" id="KW-0472">Membrane</keyword>
<keyword evidence="2" id="KW-1003">Cell membrane</keyword>
<dbReference type="Pfam" id="PF00071">
    <property type="entry name" value="Ras"/>
    <property type="match status" value="1"/>
</dbReference>
<dbReference type="PROSITE" id="PS51419">
    <property type="entry name" value="RAB"/>
    <property type="match status" value="1"/>
</dbReference>
<evidence type="ECO:0000256" key="9">
    <source>
        <dbReference type="ARBA" id="ARBA00038061"/>
    </source>
</evidence>
<keyword evidence="8" id="KW-0636">Prenylation</keyword>
<dbReference type="Proteomes" id="UP000265140">
    <property type="component" value="Chromosome 9"/>
</dbReference>
<keyword evidence="4" id="KW-0547">Nucleotide-binding</keyword>
<dbReference type="InterPro" id="IPR052236">
    <property type="entry name" value="Small_GTPase_RasD"/>
</dbReference>
<proteinExistence type="inferred from homology"/>
<dbReference type="PANTHER" id="PTHR46149:SF7">
    <property type="entry name" value="GTP-BINDING PROTEIN DI-RAS2"/>
    <property type="match status" value="1"/>
</dbReference>
<dbReference type="RefSeq" id="XP_010901425.1">
    <property type="nucleotide sequence ID" value="XM_010903123.5"/>
</dbReference>
<reference evidence="11" key="3">
    <citation type="submission" date="2025-08" db="UniProtKB">
        <authorList>
            <consortium name="Ensembl"/>
        </authorList>
    </citation>
    <scope>IDENTIFICATION</scope>
</reference>
<reference evidence="12" key="1">
    <citation type="journal article" date="2014" name="PLoS ONE">
        <title>The genome and linkage map of the northern pike (Esox lucius): conserved synteny revealed between the salmonid sister group and the Neoteleostei.</title>
        <authorList>
            <person name="Rondeau E.B."/>
            <person name="Minkley D.R."/>
            <person name="Leong J.S."/>
            <person name="Messmer A.M."/>
            <person name="Jantzen J.R."/>
            <person name="von Schalburg K.R."/>
            <person name="Lemon C."/>
            <person name="Bird N.H."/>
            <person name="Koop B.F."/>
        </authorList>
    </citation>
    <scope>NUCLEOTIDE SEQUENCE</scope>
</reference>
<dbReference type="InterPro" id="IPR027417">
    <property type="entry name" value="P-loop_NTPase"/>
</dbReference>
<evidence type="ECO:0000256" key="6">
    <source>
        <dbReference type="ARBA" id="ARBA00023136"/>
    </source>
</evidence>
<keyword evidence="12" id="KW-1185">Reference proteome</keyword>
<accession>A0A3P8YL40</accession>
<dbReference type="Ensembl" id="ENSELUT00000026306.3">
    <property type="protein sequence ID" value="ENSELUP00000016851.1"/>
    <property type="gene ID" value="ENSELUG00000016594.3"/>
</dbReference>
<protein>
    <submittedName>
        <fullName evidence="11">Uncharacterized protein</fullName>
    </submittedName>
</protein>
<evidence type="ECO:0000313" key="11">
    <source>
        <dbReference type="Ensembl" id="ENSELUP00000016851.1"/>
    </source>
</evidence>
<dbReference type="SMART" id="SM00174">
    <property type="entry name" value="RHO"/>
    <property type="match status" value="1"/>
</dbReference>
<dbReference type="InParanoid" id="A0A3P8YL40"/>
<dbReference type="PANTHER" id="PTHR46149">
    <property type="entry name" value="MIP08469P"/>
    <property type="match status" value="1"/>
</dbReference>
<keyword evidence="3" id="KW-0488">Methylation</keyword>
<evidence type="ECO:0000256" key="5">
    <source>
        <dbReference type="ARBA" id="ARBA00023134"/>
    </source>
</evidence>
<dbReference type="GeneTree" id="ENSGT00940000163566"/>
<comment type="similarity">
    <text evidence="9">Belongs to the small GTPase superfamily. RasD family.</text>
</comment>
<dbReference type="SMART" id="SM00175">
    <property type="entry name" value="RAB"/>
    <property type="match status" value="1"/>
</dbReference>
<dbReference type="PROSITE" id="PS51421">
    <property type="entry name" value="RAS"/>
    <property type="match status" value="1"/>
</dbReference>
<dbReference type="GO" id="GO:0005525">
    <property type="term" value="F:GTP binding"/>
    <property type="evidence" value="ECO:0007669"/>
    <property type="project" value="UniProtKB-KW"/>
</dbReference>
<evidence type="ECO:0000256" key="7">
    <source>
        <dbReference type="ARBA" id="ARBA00023288"/>
    </source>
</evidence>
<evidence type="ECO:0000256" key="2">
    <source>
        <dbReference type="ARBA" id="ARBA00022475"/>
    </source>
</evidence>
<dbReference type="InterPro" id="IPR005225">
    <property type="entry name" value="Small_GTP-bd"/>
</dbReference>
<feature type="region of interest" description="Disordered" evidence="10">
    <location>
        <begin position="213"/>
        <end position="233"/>
    </location>
</feature>
<dbReference type="SMART" id="SM00173">
    <property type="entry name" value="RAS"/>
    <property type="match status" value="1"/>
</dbReference>
<dbReference type="KEGG" id="els:105029644"/>
<dbReference type="InterPro" id="IPR001806">
    <property type="entry name" value="Small_GTPase"/>
</dbReference>
<evidence type="ECO:0000256" key="3">
    <source>
        <dbReference type="ARBA" id="ARBA00022481"/>
    </source>
</evidence>
<reference evidence="11" key="4">
    <citation type="submission" date="2025-09" db="UniProtKB">
        <authorList>
            <consortium name="Ensembl"/>
        </authorList>
    </citation>
    <scope>IDENTIFICATION</scope>
</reference>
<evidence type="ECO:0000256" key="1">
    <source>
        <dbReference type="ARBA" id="ARBA00004193"/>
    </source>
</evidence>
<evidence type="ECO:0000256" key="4">
    <source>
        <dbReference type="ARBA" id="ARBA00022741"/>
    </source>
</evidence>
<keyword evidence="5" id="KW-0342">GTP-binding</keyword>
<dbReference type="NCBIfam" id="TIGR00231">
    <property type="entry name" value="small_GTP"/>
    <property type="match status" value="1"/>
</dbReference>
<name>A0A3P8YL40_ESOLU</name>
<sequence length="233" mass="25441">MSPSVQSQCVNVPARMRLVLLGAAGVGKSSLIRRFLHNRFDHKYTRTVEELHALECSAGPEGPHMCIEILDTSGSYSFPAMRELSIKHSHAFCLVYAVNDPASFSEVIRLRQEILALRGGAERQGAGPAVMVVGNKADLRGGEGRVLVSGDVMSVVEQEWGAGFVEASALTGENTVEVFQALLQPVMSSHKDTVMSSHLSPALWRLRDTVPRVTKDRQKKKGLMKKNNSCLLS</sequence>
<dbReference type="CTD" id="567084"/>
<reference evidence="11" key="2">
    <citation type="submission" date="2020-02" db="EMBL/GenBank/DDBJ databases">
        <title>Esox lucius (northern pike) genome, fEsoLuc1, primary haplotype.</title>
        <authorList>
            <person name="Myers G."/>
            <person name="Karagic N."/>
            <person name="Meyer A."/>
            <person name="Pippel M."/>
            <person name="Reichard M."/>
            <person name="Winkler S."/>
            <person name="Tracey A."/>
            <person name="Sims Y."/>
            <person name="Howe K."/>
            <person name="Rhie A."/>
            <person name="Formenti G."/>
            <person name="Durbin R."/>
            <person name="Fedrigo O."/>
            <person name="Jarvis E.D."/>
        </authorList>
    </citation>
    <scope>NUCLEOTIDE SEQUENCE [LARGE SCALE GENOMIC DNA]</scope>
</reference>
<dbReference type="SUPFAM" id="SSF52540">
    <property type="entry name" value="P-loop containing nucleoside triphosphate hydrolases"/>
    <property type="match status" value="1"/>
</dbReference>
<evidence type="ECO:0000256" key="8">
    <source>
        <dbReference type="ARBA" id="ARBA00023289"/>
    </source>
</evidence>
<dbReference type="GO" id="GO:0003924">
    <property type="term" value="F:GTPase activity"/>
    <property type="evidence" value="ECO:0007669"/>
    <property type="project" value="InterPro"/>
</dbReference>
<dbReference type="GeneID" id="105029644"/>
<dbReference type="GO" id="GO:0005886">
    <property type="term" value="C:plasma membrane"/>
    <property type="evidence" value="ECO:0007669"/>
    <property type="project" value="UniProtKB-SubCell"/>
</dbReference>
<dbReference type="STRING" id="8010.ENSELUP00000016851"/>
<evidence type="ECO:0000313" key="12">
    <source>
        <dbReference type="Proteomes" id="UP000265140"/>
    </source>
</evidence>
<dbReference type="Gene3D" id="3.40.50.300">
    <property type="entry name" value="P-loop containing nucleotide triphosphate hydrolases"/>
    <property type="match status" value="1"/>
</dbReference>
<evidence type="ECO:0000256" key="10">
    <source>
        <dbReference type="SAM" id="MobiDB-lite"/>
    </source>
</evidence>
<dbReference type="OrthoDB" id="265044at2759"/>
<dbReference type="AlphaFoldDB" id="A0A3P8YL40"/>
<dbReference type="PRINTS" id="PR00449">
    <property type="entry name" value="RASTRNSFRMNG"/>
</dbReference>
<dbReference type="OMA" id="CIRHSDA"/>
<dbReference type="Bgee" id="ENSELUG00000016594">
    <property type="expression patterns" value="Expressed in ovary and 6 other cell types or tissues"/>
</dbReference>